<keyword evidence="4 6" id="KW-1133">Transmembrane helix</keyword>
<gene>
    <name evidence="8" type="ORF">CMQ_6630</name>
</gene>
<dbReference type="GO" id="GO:0016020">
    <property type="term" value="C:membrane"/>
    <property type="evidence" value="ECO:0007669"/>
    <property type="project" value="UniProtKB-SubCell"/>
</dbReference>
<feature type="transmembrane region" description="Helical" evidence="6">
    <location>
        <begin position="157"/>
        <end position="176"/>
    </location>
</feature>
<reference evidence="8 9" key="1">
    <citation type="journal article" date="2011" name="Proc. Natl. Acad. Sci. U.S.A.">
        <title>Genome and transcriptome analyses of the mountain pine beetle-fungal symbiont Grosmannia clavigera, a lodgepole pine pathogen.</title>
        <authorList>
            <person name="DiGuistini S."/>
            <person name="Wang Y."/>
            <person name="Liao N.Y."/>
            <person name="Taylor G."/>
            <person name="Tanguay P."/>
            <person name="Feau N."/>
            <person name="Henrissat B."/>
            <person name="Chan S.K."/>
            <person name="Hesse-Orce U."/>
            <person name="Alamouti S.M."/>
            <person name="Tsui C.K.M."/>
            <person name="Docking R.T."/>
            <person name="Levasseur A."/>
            <person name="Haridas S."/>
            <person name="Robertson G."/>
            <person name="Birol I."/>
            <person name="Holt R.A."/>
            <person name="Marra M.A."/>
            <person name="Hamelin R.C."/>
            <person name="Hirst M."/>
            <person name="Jones S.J.M."/>
            <person name="Bohlmann J."/>
            <person name="Breuil C."/>
        </authorList>
    </citation>
    <scope>NUCLEOTIDE SEQUENCE [LARGE SCALE GENOMIC DNA]</scope>
    <source>
        <strain evidence="9">kw1407 / UAMH 11150</strain>
    </source>
</reference>
<keyword evidence="3 6" id="KW-0812">Transmembrane</keyword>
<dbReference type="PROSITE" id="PS50244">
    <property type="entry name" value="S5A_REDUCTASE"/>
    <property type="match status" value="1"/>
</dbReference>
<evidence type="ECO:0000313" key="9">
    <source>
        <dbReference type="Proteomes" id="UP000007796"/>
    </source>
</evidence>
<protein>
    <submittedName>
        <fullName evidence="8">3-oxo-5-alpha-steroid 4-dehydrogenase family protein</fullName>
    </submittedName>
</protein>
<dbReference type="RefSeq" id="XP_014175791.1">
    <property type="nucleotide sequence ID" value="XM_014320316.1"/>
</dbReference>
<comment type="similarity">
    <text evidence="2">Belongs to the steroid 5-alpha reductase family.</text>
</comment>
<dbReference type="PANTHER" id="PTHR10556:SF43">
    <property type="entry name" value="STEROID 5-ALPHA-REDUCTASE DET2"/>
    <property type="match status" value="1"/>
</dbReference>
<dbReference type="InterPro" id="IPR039357">
    <property type="entry name" value="SRD5A/TECR"/>
</dbReference>
<sequence length="289" mass="32760">MFGRPSDVAGYWRSKLDTCGDSFTSSRRLSSLQWAIKWYGMGKTSVQSVLNIPGRIGWLTMECPGFLTLMYIMNTLTKQEGIDDLPWQNKVQVIHYIYRAILFPLMAPSMSPMHVLVWCMGVIFQLVNATCLGSFLAAYGPRTAADWRTQLAPWPTLQFVVGITVFYLGLTVNFICDDDLREIRRRAALKRDDNASDSNGGSGSAVQKLYLLPDTGLFRYMLYPHYFAEWVEWTGFYMAAGWGCVPARMFLLNEVAAMLPRAVSGKRWYIERFGADRVGKRRAVIPGVL</sequence>
<evidence type="ECO:0000256" key="5">
    <source>
        <dbReference type="ARBA" id="ARBA00023136"/>
    </source>
</evidence>
<feature type="domain" description="3-oxo-5-alpha-steroid 4-dehydrogenase C-terminal" evidence="7">
    <location>
        <begin position="208"/>
        <end position="289"/>
    </location>
</feature>
<proteinExistence type="inferred from homology"/>
<dbReference type="HOGENOM" id="CLU_065395_0_0_1"/>
<dbReference type="Proteomes" id="UP000007796">
    <property type="component" value="Unassembled WGS sequence"/>
</dbReference>
<dbReference type="Pfam" id="PF02544">
    <property type="entry name" value="Steroid_dh"/>
    <property type="match status" value="2"/>
</dbReference>
<comment type="subcellular location">
    <subcellularLocation>
        <location evidence="1">Membrane</location>
        <topology evidence="1">Multi-pass membrane protein</topology>
    </subcellularLocation>
</comment>
<dbReference type="OrthoDB" id="5788137at2759"/>
<dbReference type="EMBL" id="GL629729">
    <property type="protein sequence ID" value="EFX06309.1"/>
    <property type="molecule type" value="Genomic_DNA"/>
</dbReference>
<dbReference type="PIRSF" id="PIRSF015596">
    <property type="entry name" value="5_alpha-SR2"/>
    <property type="match status" value="1"/>
</dbReference>
<evidence type="ECO:0000256" key="1">
    <source>
        <dbReference type="ARBA" id="ARBA00004141"/>
    </source>
</evidence>
<dbReference type="GO" id="GO:0008202">
    <property type="term" value="P:steroid metabolic process"/>
    <property type="evidence" value="ECO:0007669"/>
    <property type="project" value="InterPro"/>
</dbReference>
<evidence type="ECO:0000256" key="4">
    <source>
        <dbReference type="ARBA" id="ARBA00022989"/>
    </source>
</evidence>
<dbReference type="STRING" id="655863.F0X6S3"/>
<name>F0X6S3_GROCL</name>
<evidence type="ECO:0000313" key="8">
    <source>
        <dbReference type="EMBL" id="EFX06309.1"/>
    </source>
</evidence>
<evidence type="ECO:0000256" key="2">
    <source>
        <dbReference type="ARBA" id="ARBA00007742"/>
    </source>
</evidence>
<dbReference type="Gene3D" id="1.20.120.1630">
    <property type="match status" value="1"/>
</dbReference>
<organism evidence="9">
    <name type="scientific">Grosmannia clavigera (strain kw1407 / UAMH 11150)</name>
    <name type="common">Blue stain fungus</name>
    <name type="synonym">Graphiocladiella clavigera</name>
    <dbReference type="NCBI Taxonomy" id="655863"/>
    <lineage>
        <taxon>Eukaryota</taxon>
        <taxon>Fungi</taxon>
        <taxon>Dikarya</taxon>
        <taxon>Ascomycota</taxon>
        <taxon>Pezizomycotina</taxon>
        <taxon>Sordariomycetes</taxon>
        <taxon>Sordariomycetidae</taxon>
        <taxon>Ophiostomatales</taxon>
        <taxon>Ophiostomataceae</taxon>
        <taxon>Leptographium</taxon>
    </lineage>
</organism>
<evidence type="ECO:0000256" key="6">
    <source>
        <dbReference type="SAM" id="Phobius"/>
    </source>
</evidence>
<dbReference type="InterPro" id="IPR001104">
    <property type="entry name" value="3-oxo-5_a-steroid_4-DH_C"/>
</dbReference>
<feature type="domain" description="3-oxo-5-alpha-steroid 4-dehydrogenase C-terminal" evidence="7">
    <location>
        <begin position="112"/>
        <end position="187"/>
    </location>
</feature>
<evidence type="ECO:0000256" key="3">
    <source>
        <dbReference type="ARBA" id="ARBA00022692"/>
    </source>
</evidence>
<keyword evidence="5 6" id="KW-0472">Membrane</keyword>
<dbReference type="eggNOG" id="KOG1638">
    <property type="taxonomic scope" value="Eukaryota"/>
</dbReference>
<feature type="transmembrane region" description="Helical" evidence="6">
    <location>
        <begin position="115"/>
        <end position="137"/>
    </location>
</feature>
<dbReference type="InterPro" id="IPR016636">
    <property type="entry name" value="3-oxo-5-alpha-steroid_4-DH"/>
</dbReference>
<dbReference type="InParanoid" id="F0X6S3"/>
<dbReference type="AlphaFoldDB" id="F0X6S3"/>
<dbReference type="GO" id="GO:0003865">
    <property type="term" value="F:3-oxo-5-alpha-steroid 4-dehydrogenase activity"/>
    <property type="evidence" value="ECO:0007669"/>
    <property type="project" value="InterPro"/>
</dbReference>
<dbReference type="GeneID" id="25980085"/>
<dbReference type="PANTHER" id="PTHR10556">
    <property type="entry name" value="3-OXO-5-ALPHA-STEROID 4-DEHYDROGENASE"/>
    <property type="match status" value="1"/>
</dbReference>
<evidence type="ECO:0000259" key="7">
    <source>
        <dbReference type="Pfam" id="PF02544"/>
    </source>
</evidence>
<keyword evidence="9" id="KW-1185">Reference proteome</keyword>
<accession>F0X6S3</accession>